<comment type="caution">
    <text evidence="3">The sequence shown here is derived from an EMBL/GenBank/DDBJ whole genome shotgun (WGS) entry which is preliminary data.</text>
</comment>
<feature type="region of interest" description="Disordered" evidence="1">
    <location>
        <begin position="88"/>
        <end position="119"/>
    </location>
</feature>
<keyword evidence="4" id="KW-1185">Reference proteome</keyword>
<dbReference type="InterPro" id="IPR036010">
    <property type="entry name" value="2Fe-2S_ferredoxin-like_sf"/>
</dbReference>
<sequence length="119" mass="13272">MDEGETVFHSAVSQGYRWPTVCQGLGSCRTCYMHILEGAENFDAPDEWEQEGLEDLADRSVEGGYELRLACQAAVRGDAVVQKSGVKRLRFAPAPTPDRDGPDHDRDRADHSHVDRRNS</sequence>
<feature type="compositionally biased region" description="Basic and acidic residues" evidence="1">
    <location>
        <begin position="97"/>
        <end position="119"/>
    </location>
</feature>
<name>A0ABV2WYN9_9NOCA</name>
<dbReference type="PROSITE" id="PS51085">
    <property type="entry name" value="2FE2S_FER_2"/>
    <property type="match status" value="1"/>
</dbReference>
<dbReference type="InterPro" id="IPR001041">
    <property type="entry name" value="2Fe-2S_ferredoxin-type"/>
</dbReference>
<gene>
    <name evidence="3" type="ORF">ABZ510_29575</name>
</gene>
<protein>
    <submittedName>
        <fullName evidence="3">2Fe-2S iron-sulfur cluster-binding protein</fullName>
    </submittedName>
</protein>
<feature type="domain" description="2Fe-2S ferredoxin-type" evidence="2">
    <location>
        <begin position="1"/>
        <end position="87"/>
    </location>
</feature>
<evidence type="ECO:0000313" key="4">
    <source>
        <dbReference type="Proteomes" id="UP001550628"/>
    </source>
</evidence>
<dbReference type="EMBL" id="JBEYBF010000031">
    <property type="protein sequence ID" value="MEU1955993.1"/>
    <property type="molecule type" value="Genomic_DNA"/>
</dbReference>
<dbReference type="Pfam" id="PF00111">
    <property type="entry name" value="Fer2"/>
    <property type="match status" value="1"/>
</dbReference>
<organism evidence="3 4">
    <name type="scientific">Nocardia rhamnosiphila</name>
    <dbReference type="NCBI Taxonomy" id="426716"/>
    <lineage>
        <taxon>Bacteria</taxon>
        <taxon>Bacillati</taxon>
        <taxon>Actinomycetota</taxon>
        <taxon>Actinomycetes</taxon>
        <taxon>Mycobacteriales</taxon>
        <taxon>Nocardiaceae</taxon>
        <taxon>Nocardia</taxon>
    </lineage>
</organism>
<accession>A0ABV2WYN9</accession>
<dbReference type="Gene3D" id="3.10.20.30">
    <property type="match status" value="1"/>
</dbReference>
<dbReference type="SUPFAM" id="SSF54292">
    <property type="entry name" value="2Fe-2S ferredoxin-like"/>
    <property type="match status" value="1"/>
</dbReference>
<dbReference type="Proteomes" id="UP001550628">
    <property type="component" value="Unassembled WGS sequence"/>
</dbReference>
<dbReference type="InterPro" id="IPR012675">
    <property type="entry name" value="Beta-grasp_dom_sf"/>
</dbReference>
<evidence type="ECO:0000256" key="1">
    <source>
        <dbReference type="SAM" id="MobiDB-lite"/>
    </source>
</evidence>
<dbReference type="RefSeq" id="WP_357154389.1">
    <property type="nucleotide sequence ID" value="NZ_JBEYBF010000031.1"/>
</dbReference>
<proteinExistence type="predicted"/>
<evidence type="ECO:0000313" key="3">
    <source>
        <dbReference type="EMBL" id="MEU1955993.1"/>
    </source>
</evidence>
<evidence type="ECO:0000259" key="2">
    <source>
        <dbReference type="PROSITE" id="PS51085"/>
    </source>
</evidence>
<dbReference type="CDD" id="cd00207">
    <property type="entry name" value="fer2"/>
    <property type="match status" value="1"/>
</dbReference>
<reference evidence="3 4" key="1">
    <citation type="submission" date="2024-06" db="EMBL/GenBank/DDBJ databases">
        <title>The Natural Products Discovery Center: Release of the First 8490 Sequenced Strains for Exploring Actinobacteria Biosynthetic Diversity.</title>
        <authorList>
            <person name="Kalkreuter E."/>
            <person name="Kautsar S.A."/>
            <person name="Yang D."/>
            <person name="Bader C.D."/>
            <person name="Teijaro C.N."/>
            <person name="Fluegel L."/>
            <person name="Davis C.M."/>
            <person name="Simpson J.R."/>
            <person name="Lauterbach L."/>
            <person name="Steele A.D."/>
            <person name="Gui C."/>
            <person name="Meng S."/>
            <person name="Li G."/>
            <person name="Viehrig K."/>
            <person name="Ye F."/>
            <person name="Su P."/>
            <person name="Kiefer A.F."/>
            <person name="Nichols A."/>
            <person name="Cepeda A.J."/>
            <person name="Yan W."/>
            <person name="Fan B."/>
            <person name="Jiang Y."/>
            <person name="Adhikari A."/>
            <person name="Zheng C.-J."/>
            <person name="Schuster L."/>
            <person name="Cowan T.M."/>
            <person name="Smanski M.J."/>
            <person name="Chevrette M.G."/>
            <person name="De Carvalho L.P.S."/>
            <person name="Shen B."/>
        </authorList>
    </citation>
    <scope>NUCLEOTIDE SEQUENCE [LARGE SCALE GENOMIC DNA]</scope>
    <source>
        <strain evidence="3 4">NPDC019708</strain>
    </source>
</reference>